<dbReference type="Ensembl" id="ENSPKIT00000022030.1">
    <property type="protein sequence ID" value="ENSPKIP00000041001.1"/>
    <property type="gene ID" value="ENSPKIG00000017739.1"/>
</dbReference>
<keyword evidence="2 8" id="KW-0812">Transmembrane</keyword>
<feature type="transmembrane region" description="Helical" evidence="8">
    <location>
        <begin position="173"/>
        <end position="199"/>
    </location>
</feature>
<accession>A0A3B3TFC5</accession>
<keyword evidence="5 8" id="KW-0472">Membrane</keyword>
<proteinExistence type="predicted"/>
<evidence type="ECO:0000313" key="10">
    <source>
        <dbReference type="Ensembl" id="ENSPKIP00000041001.1"/>
    </source>
</evidence>
<reference evidence="10" key="1">
    <citation type="submission" date="2025-08" db="UniProtKB">
        <authorList>
            <consortium name="Ensembl"/>
        </authorList>
    </citation>
    <scope>IDENTIFICATION</scope>
</reference>
<dbReference type="Proteomes" id="UP000261540">
    <property type="component" value="Unplaced"/>
</dbReference>
<feature type="domain" description="G-protein coupled receptors family 1 profile" evidence="9">
    <location>
        <begin position="27"/>
        <end position="241"/>
    </location>
</feature>
<keyword evidence="4" id="KW-0297">G-protein coupled receptor</keyword>
<dbReference type="STRING" id="1676925.ENSPKIP00000041001"/>
<dbReference type="PANTHER" id="PTHR24237:SF35">
    <property type="entry name" value="G-PROTEIN COUPLED RECEPTOR 141-RELATED"/>
    <property type="match status" value="1"/>
</dbReference>
<evidence type="ECO:0000256" key="3">
    <source>
        <dbReference type="ARBA" id="ARBA00022989"/>
    </source>
</evidence>
<keyword evidence="6" id="KW-0675">Receptor</keyword>
<evidence type="ECO:0000256" key="4">
    <source>
        <dbReference type="ARBA" id="ARBA00023040"/>
    </source>
</evidence>
<evidence type="ECO:0000256" key="1">
    <source>
        <dbReference type="ARBA" id="ARBA00004141"/>
    </source>
</evidence>
<evidence type="ECO:0000256" key="5">
    <source>
        <dbReference type="ARBA" id="ARBA00023136"/>
    </source>
</evidence>
<dbReference type="GO" id="GO:0008142">
    <property type="term" value="F:oxysterol binding"/>
    <property type="evidence" value="ECO:0007669"/>
    <property type="project" value="InterPro"/>
</dbReference>
<evidence type="ECO:0000256" key="7">
    <source>
        <dbReference type="ARBA" id="ARBA00023224"/>
    </source>
</evidence>
<reference evidence="10" key="2">
    <citation type="submission" date="2025-09" db="UniProtKB">
        <authorList>
            <consortium name="Ensembl"/>
        </authorList>
    </citation>
    <scope>IDENTIFICATION</scope>
</reference>
<feature type="transmembrane region" description="Helical" evidence="8">
    <location>
        <begin position="123"/>
        <end position="146"/>
    </location>
</feature>
<feature type="transmembrane region" description="Helical" evidence="8">
    <location>
        <begin position="12"/>
        <end position="35"/>
    </location>
</feature>
<feature type="transmembrane region" description="Helical" evidence="8">
    <location>
        <begin position="220"/>
        <end position="238"/>
    </location>
</feature>
<feature type="transmembrane region" description="Helical" evidence="8">
    <location>
        <begin position="47"/>
        <end position="67"/>
    </location>
</feature>
<organism evidence="10 11">
    <name type="scientific">Paramormyrops kingsleyae</name>
    <dbReference type="NCBI Taxonomy" id="1676925"/>
    <lineage>
        <taxon>Eukaryota</taxon>
        <taxon>Metazoa</taxon>
        <taxon>Chordata</taxon>
        <taxon>Craniata</taxon>
        <taxon>Vertebrata</taxon>
        <taxon>Euteleostomi</taxon>
        <taxon>Actinopterygii</taxon>
        <taxon>Neopterygii</taxon>
        <taxon>Teleostei</taxon>
        <taxon>Osteoglossocephala</taxon>
        <taxon>Osteoglossomorpha</taxon>
        <taxon>Osteoglossiformes</taxon>
        <taxon>Mormyridae</taxon>
        <taxon>Paramormyrops</taxon>
    </lineage>
</organism>
<feature type="transmembrane region" description="Helical" evidence="8">
    <location>
        <begin position="87"/>
        <end position="111"/>
    </location>
</feature>
<dbReference type="GO" id="GO:0016020">
    <property type="term" value="C:membrane"/>
    <property type="evidence" value="ECO:0007669"/>
    <property type="project" value="UniProtKB-SubCell"/>
</dbReference>
<evidence type="ECO:0000256" key="6">
    <source>
        <dbReference type="ARBA" id="ARBA00023170"/>
    </source>
</evidence>
<name>A0A3B3TFC5_9TELE</name>
<keyword evidence="7" id="KW-0807">Transducer</keyword>
<dbReference type="GeneTree" id="ENSGT01030000234518"/>
<comment type="subcellular location">
    <subcellularLocation>
        <location evidence="1">Membrane</location>
        <topology evidence="1">Multi-pass membrane protein</topology>
    </subcellularLocation>
</comment>
<dbReference type="AlphaFoldDB" id="A0A3B3TFC5"/>
<dbReference type="PROSITE" id="PS50262">
    <property type="entry name" value="G_PROTEIN_RECEP_F1_2"/>
    <property type="match status" value="1"/>
</dbReference>
<dbReference type="Gene3D" id="1.20.1070.10">
    <property type="entry name" value="Rhodopsin 7-helix transmembrane proteins"/>
    <property type="match status" value="1"/>
</dbReference>
<dbReference type="InterPro" id="IPR017452">
    <property type="entry name" value="GPCR_Rhodpsn_7TM"/>
</dbReference>
<dbReference type="PANTHER" id="PTHR24237">
    <property type="entry name" value="G-PROTEIN COUPLED RECEPTOR"/>
    <property type="match status" value="1"/>
</dbReference>
<keyword evidence="11" id="KW-1185">Reference proteome</keyword>
<sequence>MHCSHNITSSAALVWIYSLTLIGGIVGIIFMSFILNRQKDKLSITNISIINLVVVHGTFLLSVPFRIHYFATETWTITFELCKLVSIIIHTHLYLSFFFYLAILVVRFLPVIGRKPMGFNRPLIAFLASATVWLFFFLSIFPPLWIHYGKNQKNNEFEGKCFKFESDIKDYVITVNIIMAVVIIATSCAALVILLLVLMKIARSNHGNLFSNQEFRAQINNIRFIAIMFICFLPYHIFRIYYVLHVHSDKTLANKNEVYLAITSLCCWDLLTFGLHTQETQKMVGKWYCSPTEVK</sequence>
<dbReference type="PRINTS" id="PR01157">
    <property type="entry name" value="P2YPURNOCPTR"/>
</dbReference>
<dbReference type="SUPFAM" id="SSF81321">
    <property type="entry name" value="Family A G protein-coupled receptor-like"/>
    <property type="match status" value="1"/>
</dbReference>
<evidence type="ECO:0000259" key="9">
    <source>
        <dbReference type="PROSITE" id="PS50262"/>
    </source>
</evidence>
<dbReference type="InterPro" id="IPR000276">
    <property type="entry name" value="GPCR_Rhodpsn"/>
</dbReference>
<feature type="transmembrane region" description="Helical" evidence="8">
    <location>
        <begin position="258"/>
        <end position="276"/>
    </location>
</feature>
<dbReference type="GO" id="GO:0004930">
    <property type="term" value="F:G protein-coupled receptor activity"/>
    <property type="evidence" value="ECO:0007669"/>
    <property type="project" value="UniProtKB-KW"/>
</dbReference>
<dbReference type="Pfam" id="PF00001">
    <property type="entry name" value="7tm_1"/>
    <property type="match status" value="1"/>
</dbReference>
<evidence type="ECO:0000256" key="2">
    <source>
        <dbReference type="ARBA" id="ARBA00022692"/>
    </source>
</evidence>
<evidence type="ECO:0000256" key="8">
    <source>
        <dbReference type="SAM" id="Phobius"/>
    </source>
</evidence>
<evidence type="ECO:0000313" key="11">
    <source>
        <dbReference type="Proteomes" id="UP000261540"/>
    </source>
</evidence>
<dbReference type="InterPro" id="IPR047160">
    <property type="entry name" value="GP183-like"/>
</dbReference>
<protein>
    <recommendedName>
        <fullName evidence="9">G-protein coupled receptors family 1 profile domain-containing protein</fullName>
    </recommendedName>
</protein>
<keyword evidence="3 8" id="KW-1133">Transmembrane helix</keyword>